<dbReference type="OrthoDB" id="10559825at2759"/>
<organism evidence="1 2">
    <name type="scientific">Brachionus calyciflorus</name>
    <dbReference type="NCBI Taxonomy" id="104777"/>
    <lineage>
        <taxon>Eukaryota</taxon>
        <taxon>Metazoa</taxon>
        <taxon>Spiralia</taxon>
        <taxon>Gnathifera</taxon>
        <taxon>Rotifera</taxon>
        <taxon>Eurotatoria</taxon>
        <taxon>Monogononta</taxon>
        <taxon>Pseudotrocha</taxon>
        <taxon>Ploima</taxon>
        <taxon>Brachionidae</taxon>
        <taxon>Brachionus</taxon>
    </lineage>
</organism>
<evidence type="ECO:0000313" key="1">
    <source>
        <dbReference type="EMBL" id="CAF0854216.1"/>
    </source>
</evidence>
<dbReference type="EMBL" id="CAJNOC010001316">
    <property type="protein sequence ID" value="CAF0854216.1"/>
    <property type="molecule type" value="Genomic_DNA"/>
</dbReference>
<dbReference type="Proteomes" id="UP000663879">
    <property type="component" value="Unassembled WGS sequence"/>
</dbReference>
<dbReference type="AlphaFoldDB" id="A0A813W8H0"/>
<keyword evidence="2" id="KW-1185">Reference proteome</keyword>
<reference evidence="1" key="1">
    <citation type="submission" date="2021-02" db="EMBL/GenBank/DDBJ databases">
        <authorList>
            <person name="Nowell W R."/>
        </authorList>
    </citation>
    <scope>NUCLEOTIDE SEQUENCE</scope>
    <source>
        <strain evidence="1">Ploen Becks lab</strain>
    </source>
</reference>
<protein>
    <submittedName>
        <fullName evidence="1">Uncharacterized protein</fullName>
    </submittedName>
</protein>
<evidence type="ECO:0000313" key="2">
    <source>
        <dbReference type="Proteomes" id="UP000663879"/>
    </source>
</evidence>
<sequence length="84" mass="10193">MSEENSHLIHICRELLDKHLEKIFSDVDERYIDKNYTLVPSEWYTDDTYLNIHCMVELDHKIIVTFQKNMNGYNYVKTVLQQRL</sequence>
<gene>
    <name evidence="1" type="ORF">OXX778_LOCUS9110</name>
</gene>
<accession>A0A813W8H0</accession>
<proteinExistence type="predicted"/>
<name>A0A813W8H0_9BILA</name>
<comment type="caution">
    <text evidence="1">The sequence shown here is derived from an EMBL/GenBank/DDBJ whole genome shotgun (WGS) entry which is preliminary data.</text>
</comment>